<evidence type="ECO:0008006" key="4">
    <source>
        <dbReference type="Google" id="ProtNLM"/>
    </source>
</evidence>
<accession>A0A9E4ZQ05</accession>
<dbReference type="EMBL" id="VHLL01000005">
    <property type="protein sequence ID" value="MCT8337776.1"/>
    <property type="molecule type" value="Genomic_DNA"/>
</dbReference>
<evidence type="ECO:0000313" key="2">
    <source>
        <dbReference type="EMBL" id="MCT8337776.1"/>
    </source>
</evidence>
<name>A0A9E4ZQ05_9EURY</name>
<gene>
    <name evidence="2" type="ORF">FKB36_09845</name>
</gene>
<keyword evidence="3" id="KW-1185">Reference proteome</keyword>
<organism evidence="2 3">
    <name type="scientific">Methanoculleus formosensis</name>
    <dbReference type="NCBI Taxonomy" id="2590886"/>
    <lineage>
        <taxon>Archaea</taxon>
        <taxon>Methanobacteriati</taxon>
        <taxon>Methanobacteriota</taxon>
        <taxon>Stenosarchaea group</taxon>
        <taxon>Methanomicrobia</taxon>
        <taxon>Methanomicrobiales</taxon>
        <taxon>Methanomicrobiaceae</taxon>
        <taxon>Methanoculleus</taxon>
    </lineage>
</organism>
<feature type="region of interest" description="Disordered" evidence="1">
    <location>
        <begin position="514"/>
        <end position="536"/>
    </location>
</feature>
<feature type="compositionally biased region" description="Low complexity" evidence="1">
    <location>
        <begin position="449"/>
        <end position="463"/>
    </location>
</feature>
<comment type="caution">
    <text evidence="2">The sequence shown here is derived from an EMBL/GenBank/DDBJ whole genome shotgun (WGS) entry which is preliminary data.</text>
</comment>
<protein>
    <recommendedName>
        <fullName evidence="4">DUF4129 domain-containing protein</fullName>
    </recommendedName>
</protein>
<feature type="compositionally biased region" description="Basic and acidic residues" evidence="1">
    <location>
        <begin position="519"/>
        <end position="536"/>
    </location>
</feature>
<dbReference type="RefSeq" id="WP_261597887.1">
    <property type="nucleotide sequence ID" value="NZ_VHLL01000005.1"/>
</dbReference>
<evidence type="ECO:0000313" key="3">
    <source>
        <dbReference type="Proteomes" id="UP001065682"/>
    </source>
</evidence>
<dbReference type="Proteomes" id="UP001065682">
    <property type="component" value="Unassembled WGS sequence"/>
</dbReference>
<proteinExistence type="predicted"/>
<sequence length="536" mass="57001">MIRRASHVILAAAAVLVLLLLGAQAASPILYTAENTATAAHADPATVQKKSPGNAAALVPLMDDLLGQTGTLALTIKLKDYESAERDLARYSELSRQFDRLVVTLDVSGTDIGEFQQNNRQNQEALATLLNDTRRFEDLKRLEIEVQGDEGQRMAIAYEGEALRQKMQEGFASYAGREAATTRIADHYDLNTTPYRESVGHFAEVADAADDWREETGGTGTGGTPVRSPLTIAVAPGEGRYAETLTIAGTYPGGAPGTRVEVYVDSRNAAAATLDANGTYACSYRIGRILTGPHLAYAVAGTVYSEVATFEVLTENTTITLDTMEVNATAVACTGNLTADGLPVTGAPVLVRVDNATLISTETDGNGTYVKEIVLAPGEHTLQAEFHAAGYPLNASESETVAVQVRGEGLSPLPFIAALAAAAGAGWYLQRRRPEESPVERPPEEEAAVEPAAAGPPEGSVAGLPPREAATVLFRMLRARLGIPGTKTPRDCARIAPDHAGFFERYERIRYAGETPTEEELRAMEAEARGGDEDAA</sequence>
<feature type="region of interest" description="Disordered" evidence="1">
    <location>
        <begin position="433"/>
        <end position="464"/>
    </location>
</feature>
<evidence type="ECO:0000256" key="1">
    <source>
        <dbReference type="SAM" id="MobiDB-lite"/>
    </source>
</evidence>
<reference evidence="2" key="1">
    <citation type="submission" date="2019-06" db="EMBL/GenBank/DDBJ databases">
        <title>Methanoculleus strain from Tamsui River, Taipei, Taiwan.</title>
        <authorList>
            <person name="You Y.-T."/>
            <person name="Chen S.-C."/>
            <person name="Lai S.-J."/>
            <person name="Lee Y.-C."/>
            <person name="Lai M.-C."/>
        </authorList>
    </citation>
    <scope>NUCLEOTIDE SEQUENCE</scope>
    <source>
        <strain evidence="2">Afa-1</strain>
    </source>
</reference>
<dbReference type="AlphaFoldDB" id="A0A9E4ZQ05"/>
<feature type="compositionally biased region" description="Basic and acidic residues" evidence="1">
    <location>
        <begin position="433"/>
        <end position="444"/>
    </location>
</feature>